<dbReference type="CDD" id="cd10170">
    <property type="entry name" value="ASKHA_NBD_HSP70"/>
    <property type="match status" value="1"/>
</dbReference>
<dbReference type="PANTHER" id="PTHR42749:SF1">
    <property type="entry name" value="CELL SHAPE-DETERMINING PROTEIN MREB"/>
    <property type="match status" value="1"/>
</dbReference>
<dbReference type="SUPFAM" id="SSF53067">
    <property type="entry name" value="Actin-like ATPase domain"/>
    <property type="match status" value="1"/>
</dbReference>
<dbReference type="InterPro" id="IPR043129">
    <property type="entry name" value="ATPase_NBD"/>
</dbReference>
<reference evidence="2 3" key="1">
    <citation type="submission" date="2023-06" db="EMBL/GenBank/DDBJ databases">
        <title>Black Yeasts Isolated from many extreme environments.</title>
        <authorList>
            <person name="Coleine C."/>
            <person name="Stajich J.E."/>
            <person name="Selbmann L."/>
        </authorList>
    </citation>
    <scope>NUCLEOTIDE SEQUENCE [LARGE SCALE GENOMIC DNA]</scope>
    <source>
        <strain evidence="2 3">CCFEE 5887</strain>
    </source>
</reference>
<comment type="caution">
    <text evidence="2">The sequence shown here is derived from an EMBL/GenBank/DDBJ whole genome shotgun (WGS) entry which is preliminary data.</text>
</comment>
<dbReference type="PANTHER" id="PTHR42749">
    <property type="entry name" value="CELL SHAPE-DETERMINING PROTEIN MREB"/>
    <property type="match status" value="1"/>
</dbReference>
<dbReference type="Gene3D" id="3.30.420.40">
    <property type="match status" value="2"/>
</dbReference>
<organism evidence="2 3">
    <name type="scientific">Vermiconidia calcicola</name>
    <dbReference type="NCBI Taxonomy" id="1690605"/>
    <lineage>
        <taxon>Eukaryota</taxon>
        <taxon>Fungi</taxon>
        <taxon>Dikarya</taxon>
        <taxon>Ascomycota</taxon>
        <taxon>Pezizomycotina</taxon>
        <taxon>Dothideomycetes</taxon>
        <taxon>Dothideomycetidae</taxon>
        <taxon>Mycosphaerellales</taxon>
        <taxon>Extremaceae</taxon>
        <taxon>Vermiconidia</taxon>
    </lineage>
</organism>
<gene>
    <name evidence="2" type="ORF">LTR25_006584</name>
</gene>
<proteinExistence type="predicted"/>
<accession>A0AAV9Q2N8</accession>
<sequence length="716" mass="80291">MPRKSLRRSAGSSEFIVDAEEATILPPQGRRRTTRSTTAKRTAALAPLPPPPSPREIHISLDHGTVYTKAAVRLVWGHGDTRDITLQELEPITWPNNDTSILTQVAVERSSPPSKLPSRLLWGDEVTEAIREGKISEEDVERHFKPPLFDSDVYPATKIRQLLEEFSTYKGRPRFHQVLIERGEDPDAKEIAHIYLYSDYTALAYTHILKVIAESHATLQWDPQEIETQPDWSPPGNPIIRVGLPLPVASTPDQINLIMASARAAGIPNPYPEAEPASALAYHLIMSPVQETTGKPFLIVDIGGGSVDLKVWTVVSVYPLRVREADGGATEWCGGSFVNKTAGEIVKNKILSDPLIAEVVSDSEEKDMLLMVNQFQREVERQFESIKRKFDGSQKAVFDLRGLPNVPEYGMIEDRFTLDPDDVKRAFDSSIAMITSMIDSVIARIASRARRGGTTGQVDEILLVGGGSQNPYLRSRLRQRYDTNFHGSMQYRIPVSHPSSAATGSTTVSRGALLLAADKDVVTERVVRRGYCVGRHEEVGKRRYPQQSHHMSEQDGQKRVYVSKFLIRPDQIIPANRPFRESVRGWRGLLMDSADEKGRWEITERLYFSDSVANDGLWLEKPGLDVHEMPEPLLFYITQKDSKDFIATVTKTPDGTEQWFEIDYEVGVTFDGHTMMFDIIVPRNGKFPEDGGYGPNPIRRQGHYDCAGAFQLFNST</sequence>
<evidence type="ECO:0000256" key="1">
    <source>
        <dbReference type="SAM" id="MobiDB-lite"/>
    </source>
</evidence>
<feature type="region of interest" description="Disordered" evidence="1">
    <location>
        <begin position="19"/>
        <end position="54"/>
    </location>
</feature>
<feature type="compositionally biased region" description="Low complexity" evidence="1">
    <location>
        <begin position="35"/>
        <end position="46"/>
    </location>
</feature>
<keyword evidence="3" id="KW-1185">Reference proteome</keyword>
<dbReference type="EMBL" id="JAXLQG010000011">
    <property type="protein sequence ID" value="KAK5534552.1"/>
    <property type="molecule type" value="Genomic_DNA"/>
</dbReference>
<dbReference type="Gene3D" id="3.90.640.10">
    <property type="entry name" value="Actin, Chain A, domain 4"/>
    <property type="match status" value="1"/>
</dbReference>
<name>A0AAV9Q2N8_9PEZI</name>
<evidence type="ECO:0000313" key="2">
    <source>
        <dbReference type="EMBL" id="KAK5534552.1"/>
    </source>
</evidence>
<dbReference type="Proteomes" id="UP001345827">
    <property type="component" value="Unassembled WGS sequence"/>
</dbReference>
<evidence type="ECO:0008006" key="4">
    <source>
        <dbReference type="Google" id="ProtNLM"/>
    </source>
</evidence>
<dbReference type="AlphaFoldDB" id="A0AAV9Q2N8"/>
<evidence type="ECO:0000313" key="3">
    <source>
        <dbReference type="Proteomes" id="UP001345827"/>
    </source>
</evidence>
<protein>
    <recommendedName>
        <fullName evidence="4">Actin-like ATPase domain-containing protein</fullName>
    </recommendedName>
</protein>